<reference evidence="2 3" key="1">
    <citation type="submission" date="2018-05" db="EMBL/GenBank/DDBJ databases">
        <title>Genomic Encyclopedia of Type Strains, Phase IV (KMG-IV): sequencing the most valuable type-strain genomes for metagenomic binning, comparative biology and taxonomic classification.</title>
        <authorList>
            <person name="Goeker M."/>
        </authorList>
    </citation>
    <scope>NUCLEOTIDE SEQUENCE [LARGE SCALE GENOMIC DNA]</scope>
    <source>
        <strain evidence="2 3">DSM 44704</strain>
    </source>
</reference>
<gene>
    <name evidence="2" type="ORF">DFR70_118140</name>
</gene>
<dbReference type="SUPFAM" id="SSF51735">
    <property type="entry name" value="NAD(P)-binding Rossmann-fold domains"/>
    <property type="match status" value="1"/>
</dbReference>
<organism evidence="2 3">
    <name type="scientific">Nocardia tenerifensis</name>
    <dbReference type="NCBI Taxonomy" id="228006"/>
    <lineage>
        <taxon>Bacteria</taxon>
        <taxon>Bacillati</taxon>
        <taxon>Actinomycetota</taxon>
        <taxon>Actinomycetes</taxon>
        <taxon>Mycobacteriales</taxon>
        <taxon>Nocardiaceae</taxon>
        <taxon>Nocardia</taxon>
    </lineage>
</organism>
<evidence type="ECO:0000313" key="2">
    <source>
        <dbReference type="EMBL" id="PXX57485.1"/>
    </source>
</evidence>
<feature type="domain" description="NAD-dependent epimerase/dehydratase" evidence="1">
    <location>
        <begin position="3"/>
        <end position="69"/>
    </location>
</feature>
<dbReference type="InterPro" id="IPR036291">
    <property type="entry name" value="NAD(P)-bd_dom_sf"/>
</dbReference>
<evidence type="ECO:0000313" key="3">
    <source>
        <dbReference type="Proteomes" id="UP000247569"/>
    </source>
</evidence>
<dbReference type="EMBL" id="QJKF01000018">
    <property type="protein sequence ID" value="PXX57485.1"/>
    <property type="molecule type" value="Genomic_DNA"/>
</dbReference>
<dbReference type="OrthoDB" id="1910498at2"/>
<dbReference type="AlphaFoldDB" id="A0A318JRH9"/>
<proteinExistence type="predicted"/>
<evidence type="ECO:0000259" key="1">
    <source>
        <dbReference type="Pfam" id="PF01370"/>
    </source>
</evidence>
<dbReference type="InterPro" id="IPR001509">
    <property type="entry name" value="Epimerase_deHydtase"/>
</dbReference>
<dbReference type="RefSeq" id="WP_040742114.1">
    <property type="nucleotide sequence ID" value="NZ_QJKF01000018.1"/>
</dbReference>
<protein>
    <submittedName>
        <fullName evidence="2">RmlD substrate binding domain-containing protein</fullName>
    </submittedName>
</protein>
<accession>A0A318JRH9</accession>
<sequence length="314" mass="33023">MNVLVLGGYGAVGGHVVRLLRTDGLSALAAGRDAGRADVVLDLTDLDGFEAALDNVAAVVNCAGAEDVRLAEACAGRRIPFLDISATSAYVQRLERVDGPVVLGVGLAPGLTTLLAADALDSHRGPIDIMIGLGSGEQHGAAATAWTYSLLGQHFSDPDGTVVRNFSRPKRFEVPSESGYTPAAALRADFADQHRLTREFGVPVRSYLRLDSRAATAGLALLTRAPALRALTPKHMPGSDKWVVLARPAHGPARWAAGRGQSVATAVVTAAAARTAVLRRITSPAWIHEILRIADLRDTLRDNGITLGVDNSPR</sequence>
<comment type="caution">
    <text evidence="2">The sequence shown here is derived from an EMBL/GenBank/DDBJ whole genome shotgun (WGS) entry which is preliminary data.</text>
</comment>
<dbReference type="Gene3D" id="3.40.50.720">
    <property type="entry name" value="NAD(P)-binding Rossmann-like Domain"/>
    <property type="match status" value="1"/>
</dbReference>
<keyword evidence="3" id="KW-1185">Reference proteome</keyword>
<name>A0A318JRH9_9NOCA</name>
<dbReference type="Pfam" id="PF01370">
    <property type="entry name" value="Epimerase"/>
    <property type="match status" value="1"/>
</dbReference>
<dbReference type="Proteomes" id="UP000247569">
    <property type="component" value="Unassembled WGS sequence"/>
</dbReference>